<dbReference type="Pfam" id="PF03446">
    <property type="entry name" value="NAD_binding_2"/>
    <property type="match status" value="1"/>
</dbReference>
<evidence type="ECO:0000256" key="1">
    <source>
        <dbReference type="ARBA" id="ARBA00023002"/>
    </source>
</evidence>
<organism evidence="6 7">
    <name type="scientific">Caenispirillum salinarum AK4</name>
    <dbReference type="NCBI Taxonomy" id="1238182"/>
    <lineage>
        <taxon>Bacteria</taxon>
        <taxon>Pseudomonadati</taxon>
        <taxon>Pseudomonadota</taxon>
        <taxon>Alphaproteobacteria</taxon>
        <taxon>Rhodospirillales</taxon>
        <taxon>Novispirillaceae</taxon>
        <taxon>Caenispirillum</taxon>
    </lineage>
</organism>
<dbReference type="SUPFAM" id="SSF51735">
    <property type="entry name" value="NAD(P)-binding Rossmann-fold domains"/>
    <property type="match status" value="1"/>
</dbReference>
<dbReference type="GO" id="GO:0051287">
    <property type="term" value="F:NAD binding"/>
    <property type="evidence" value="ECO:0007669"/>
    <property type="project" value="InterPro"/>
</dbReference>
<dbReference type="InterPro" id="IPR036291">
    <property type="entry name" value="NAD(P)-bd_dom_sf"/>
</dbReference>
<sequence length="305" mass="30974">MAEGSLQGRRVGLIGLGLMGRPMTDNLKAAGADMHVWTRDAAKRATAAAKGFTAAGTPRDLVRAVDTVIIMVADTPAVAAVLDGPDGVVAGLSDGVLVIDMGTTAPTATKEFAARVDAAGALWLDAPVSGGEVGAREASLTIMAGGSDAAFARAEPILRALGRNVTHMGGPGAGQVTKAANQVIVGLTIGAVAEAFTLAKHAGVDPATLREALLGGFAASRVLDLHGRRMVENAFTPGGKAATQRKDMAQALDLADSLGVEMPATALNKSLYDVLCDDRGEGDLDHAALIRVLDPDTAPNPDKTA</sequence>
<reference evidence="6 7" key="1">
    <citation type="journal article" date="2013" name="Genome Announc.">
        <title>Draft Genome Sequence of an Alphaproteobacterium, Caenispirillum salinarum AK4(T), Isolated from a Solar Saltern.</title>
        <authorList>
            <person name="Khatri I."/>
            <person name="Singh A."/>
            <person name="Korpole S."/>
            <person name="Pinnaka A.K."/>
            <person name="Subramanian S."/>
        </authorList>
    </citation>
    <scope>NUCLEOTIDE SEQUENCE [LARGE SCALE GENOMIC DNA]</scope>
    <source>
        <strain evidence="6 7">AK4</strain>
    </source>
</reference>
<dbReference type="InterPro" id="IPR006115">
    <property type="entry name" value="6PGDH_NADP-bd"/>
</dbReference>
<evidence type="ECO:0000259" key="5">
    <source>
        <dbReference type="Pfam" id="PF14833"/>
    </source>
</evidence>
<protein>
    <submittedName>
        <fullName evidence="6">2-hydroxy-3-oxopropionate reductase</fullName>
    </submittedName>
</protein>
<gene>
    <name evidence="6" type="ORF">C882_1138</name>
</gene>
<evidence type="ECO:0000313" key="7">
    <source>
        <dbReference type="Proteomes" id="UP000009881"/>
    </source>
</evidence>
<keyword evidence="1" id="KW-0560">Oxidoreductase</keyword>
<name>K9GSN1_9PROT</name>
<dbReference type="EMBL" id="ANHY01000017">
    <property type="protein sequence ID" value="EKV28137.1"/>
    <property type="molecule type" value="Genomic_DNA"/>
</dbReference>
<dbReference type="PIRSF" id="PIRSF000103">
    <property type="entry name" value="HIBADH"/>
    <property type="match status" value="1"/>
</dbReference>
<dbReference type="STRING" id="1238182.C882_1138"/>
<keyword evidence="2" id="KW-0520">NAD</keyword>
<dbReference type="Gene3D" id="1.10.1040.10">
    <property type="entry name" value="N-(1-d-carboxylethyl)-l-norvaline Dehydrogenase, domain 2"/>
    <property type="match status" value="1"/>
</dbReference>
<dbReference type="AlphaFoldDB" id="K9GSN1"/>
<dbReference type="Proteomes" id="UP000009881">
    <property type="component" value="Unassembled WGS sequence"/>
</dbReference>
<evidence type="ECO:0000259" key="4">
    <source>
        <dbReference type="Pfam" id="PF03446"/>
    </source>
</evidence>
<dbReference type="Pfam" id="PF14833">
    <property type="entry name" value="NAD_binding_11"/>
    <property type="match status" value="1"/>
</dbReference>
<accession>K9GSN1</accession>
<proteinExistence type="predicted"/>
<dbReference type="eggNOG" id="COG2084">
    <property type="taxonomic scope" value="Bacteria"/>
</dbReference>
<dbReference type="PATRIC" id="fig|1238182.3.peg.3352"/>
<dbReference type="InterPro" id="IPR013328">
    <property type="entry name" value="6PGD_dom2"/>
</dbReference>
<dbReference type="SUPFAM" id="SSF48179">
    <property type="entry name" value="6-phosphogluconate dehydrogenase C-terminal domain-like"/>
    <property type="match status" value="1"/>
</dbReference>
<feature type="domain" description="3-hydroxyisobutyrate dehydrogenase-like NAD-binding" evidence="5">
    <location>
        <begin position="172"/>
        <end position="293"/>
    </location>
</feature>
<dbReference type="RefSeq" id="WP_009541794.1">
    <property type="nucleotide sequence ID" value="NZ_ANHY01000017.1"/>
</dbReference>
<evidence type="ECO:0000313" key="6">
    <source>
        <dbReference type="EMBL" id="EKV28137.1"/>
    </source>
</evidence>
<evidence type="ECO:0000256" key="2">
    <source>
        <dbReference type="ARBA" id="ARBA00023027"/>
    </source>
</evidence>
<dbReference type="OrthoDB" id="9812907at2"/>
<comment type="caution">
    <text evidence="6">The sequence shown here is derived from an EMBL/GenBank/DDBJ whole genome shotgun (WGS) entry which is preliminary data.</text>
</comment>
<dbReference type="GO" id="GO:0050661">
    <property type="term" value="F:NADP binding"/>
    <property type="evidence" value="ECO:0007669"/>
    <property type="project" value="InterPro"/>
</dbReference>
<dbReference type="InterPro" id="IPR015815">
    <property type="entry name" value="HIBADH-related"/>
</dbReference>
<dbReference type="InterPro" id="IPR008927">
    <property type="entry name" value="6-PGluconate_DH-like_C_sf"/>
</dbReference>
<keyword evidence="7" id="KW-1185">Reference proteome</keyword>
<dbReference type="PANTHER" id="PTHR43060:SF15">
    <property type="entry name" value="3-HYDROXYISOBUTYRATE DEHYDROGENASE-LIKE 1, MITOCHONDRIAL-RELATED"/>
    <property type="match status" value="1"/>
</dbReference>
<dbReference type="InterPro" id="IPR029154">
    <property type="entry name" value="HIBADH-like_NADP-bd"/>
</dbReference>
<dbReference type="GO" id="GO:0016491">
    <property type="term" value="F:oxidoreductase activity"/>
    <property type="evidence" value="ECO:0007669"/>
    <property type="project" value="UniProtKB-KW"/>
</dbReference>
<feature type="domain" description="6-phosphogluconate dehydrogenase NADP-binding" evidence="4">
    <location>
        <begin position="10"/>
        <end position="169"/>
    </location>
</feature>
<feature type="active site" evidence="3">
    <location>
        <position position="178"/>
    </location>
</feature>
<dbReference type="Gene3D" id="3.40.50.720">
    <property type="entry name" value="NAD(P)-binding Rossmann-like Domain"/>
    <property type="match status" value="1"/>
</dbReference>
<dbReference type="PANTHER" id="PTHR43060">
    <property type="entry name" value="3-HYDROXYISOBUTYRATE DEHYDROGENASE-LIKE 1, MITOCHONDRIAL-RELATED"/>
    <property type="match status" value="1"/>
</dbReference>
<evidence type="ECO:0000256" key="3">
    <source>
        <dbReference type="PIRSR" id="PIRSR000103-1"/>
    </source>
</evidence>